<protein>
    <submittedName>
        <fullName evidence="1">Uncharacterized protein</fullName>
    </submittedName>
</protein>
<reference evidence="1 2" key="1">
    <citation type="journal article" date="2021" name="Appl. Environ. Microbiol.">
        <title>Genetic linkage and physical mapping for an oyster mushroom Pleurotus cornucopiae and QTL analysis for the trait cap color.</title>
        <authorList>
            <person name="Zhang Y."/>
            <person name="Gao W."/>
            <person name="Sonnenberg A."/>
            <person name="Chen Q."/>
            <person name="Zhang J."/>
            <person name="Huang C."/>
        </authorList>
    </citation>
    <scope>NUCLEOTIDE SEQUENCE [LARGE SCALE GENOMIC DNA]</scope>
    <source>
        <strain evidence="1">CCMSSC00406</strain>
    </source>
</reference>
<dbReference type="Proteomes" id="UP000824881">
    <property type="component" value="Unassembled WGS sequence"/>
</dbReference>
<proteinExistence type="predicted"/>
<evidence type="ECO:0000313" key="1">
    <source>
        <dbReference type="EMBL" id="KAG9218994.1"/>
    </source>
</evidence>
<accession>A0ACB7IMR1</accession>
<organism evidence="1 2">
    <name type="scientific">Pleurotus cornucopiae</name>
    <name type="common">Cornucopia mushroom</name>
    <dbReference type="NCBI Taxonomy" id="5321"/>
    <lineage>
        <taxon>Eukaryota</taxon>
        <taxon>Fungi</taxon>
        <taxon>Dikarya</taxon>
        <taxon>Basidiomycota</taxon>
        <taxon>Agaricomycotina</taxon>
        <taxon>Agaricomycetes</taxon>
        <taxon>Agaricomycetidae</taxon>
        <taxon>Agaricales</taxon>
        <taxon>Pleurotineae</taxon>
        <taxon>Pleurotaceae</taxon>
        <taxon>Pleurotus</taxon>
    </lineage>
</organism>
<keyword evidence="2" id="KW-1185">Reference proteome</keyword>
<name>A0ACB7IMR1_PLECO</name>
<evidence type="ECO:0000313" key="2">
    <source>
        <dbReference type="Proteomes" id="UP000824881"/>
    </source>
</evidence>
<comment type="caution">
    <text evidence="1">The sequence shown here is derived from an EMBL/GenBank/DDBJ whole genome shotgun (WGS) entry which is preliminary data.</text>
</comment>
<sequence>MVAAIKRIGGGHSASRLQFSHRSMFTSQQFADSTASSGSGSSYLHATLERIDQLSNNVFSATDSKRYLVVDTNILLSHLDALQDFVEDVQHLHLSQDVAVVIPGAVIGELDGQKNRDGLAWFARRASAWILSKVRERDVVRGQADEETCKSSENWKKTSPEDYEQEQGLDWGQLNDRLILDCCQYFRNIAGRSVVFCSADNNLCLQCESASIPSITPSQYFSSREIATTIFSDRVDIHQFRPRFRRNRPAYTNPAADPPRQSKIHQDEDMDMDIDEEESVVDYNMPSHPLDLLHIQICEHFSTLLVELVTRVGGDEIRQAQTGGAAQSRYAPAWTKNLNPLSHWTPSECLEYLNDKKRIKPTSPPIDVFLTKKSVKPSTSIGAHRANPARRGQDWSTRDWEIALTGLQALGSAWGEGSFQESLAVLAPHLNQVFSQRMRPTGI</sequence>
<dbReference type="EMBL" id="WQMT02000009">
    <property type="protein sequence ID" value="KAG9218994.1"/>
    <property type="molecule type" value="Genomic_DNA"/>
</dbReference>
<gene>
    <name evidence="1" type="ORF">CCMSSC00406_0001404</name>
</gene>